<sequence length="431" mass="48425">MNFETENIEFKSQFTEEIYKEVIAFANTDGGIVYVGIDNDGNVIGLTDVDNEYVRITNGIRDAIMPDVTMFVRFTVQENKVVRITVSEGTNKPYYLKGKGLKPSGVYVRQGTSSVPASLELIRRMIKESDGDTFEENRSLEQELTFDAAKKAFKLYGVEFSPEKYSALGITHKKDEIYTNLALILSDQCSHTTKIAVFSDDACTVFRDSKEFGGSIFKQFEDAVNYLALCNKTRSVIKGVVRTDKQDYPEEAIREALLNAIVHRDYSFSGSIIINVTDHRMEFISLGGLLPSLSPDDIRSGISQPRNKNLAEVFHCLRLIESYGTGIRRIFNLYSGCPEQPQIEVTTNTFKMVLPNMNAVSVAEPNSVSAVTPQMQKVLDYIKANSQITEKEISKLLGLKKTRTFTVTKQMRDLGLIKVIGRGESKYYTTK</sequence>
<feature type="domain" description="Schlafen AlbA-2" evidence="1">
    <location>
        <begin position="4"/>
        <end position="117"/>
    </location>
</feature>
<dbReference type="AlphaFoldDB" id="A0A073ISD6"/>
<evidence type="ECO:0000259" key="1">
    <source>
        <dbReference type="Pfam" id="PF04326"/>
    </source>
</evidence>
<dbReference type="PANTHER" id="PTHR30595">
    <property type="entry name" value="GLPR-RELATED TRANSCRIPTIONAL REPRESSOR"/>
    <property type="match status" value="1"/>
</dbReference>
<dbReference type="Pfam" id="PF13749">
    <property type="entry name" value="HATPase_c_4"/>
    <property type="match status" value="1"/>
</dbReference>
<dbReference type="InterPro" id="IPR038475">
    <property type="entry name" value="RecG_C_sf"/>
</dbReference>
<dbReference type="Proteomes" id="UP000027665">
    <property type="component" value="Unassembled WGS sequence"/>
</dbReference>
<protein>
    <submittedName>
        <fullName evidence="2">Transcriptional regulator</fullName>
    </submittedName>
</protein>
<dbReference type="eggNOG" id="COG2865">
    <property type="taxonomic scope" value="Bacteria"/>
</dbReference>
<dbReference type="Gene3D" id="3.30.565.60">
    <property type="match status" value="1"/>
</dbReference>
<gene>
    <name evidence="2" type="ORF">EH55_02765</name>
</gene>
<organism evidence="2 3">
    <name type="scientific">Synergistes jonesii</name>
    <dbReference type="NCBI Taxonomy" id="2754"/>
    <lineage>
        <taxon>Bacteria</taxon>
        <taxon>Thermotogati</taxon>
        <taxon>Synergistota</taxon>
        <taxon>Synergistia</taxon>
        <taxon>Synergistales</taxon>
        <taxon>Synergistaceae</taxon>
        <taxon>Synergistes</taxon>
    </lineage>
</organism>
<dbReference type="PATRIC" id="fig|2754.20.peg.705"/>
<dbReference type="Gene3D" id="3.30.950.30">
    <property type="entry name" value="Schlafen, AAA domain"/>
    <property type="match status" value="1"/>
</dbReference>
<dbReference type="GeneID" id="90983277"/>
<comment type="caution">
    <text evidence="2">The sequence shown here is derived from an EMBL/GenBank/DDBJ whole genome shotgun (WGS) entry which is preliminary data.</text>
</comment>
<dbReference type="Pfam" id="PF04326">
    <property type="entry name" value="SLFN_AlbA_2"/>
    <property type="match status" value="1"/>
</dbReference>
<dbReference type="InterPro" id="IPR036390">
    <property type="entry name" value="WH_DNA-bd_sf"/>
</dbReference>
<evidence type="ECO:0000313" key="2">
    <source>
        <dbReference type="EMBL" id="KEJ92699.1"/>
    </source>
</evidence>
<accession>A0A073ISD6</accession>
<evidence type="ECO:0000313" key="3">
    <source>
        <dbReference type="Proteomes" id="UP000027665"/>
    </source>
</evidence>
<dbReference type="RefSeq" id="WP_037975387.1">
    <property type="nucleotide sequence ID" value="NZ_JMKI01000021.1"/>
</dbReference>
<keyword evidence="3" id="KW-1185">Reference proteome</keyword>
<dbReference type="InterPro" id="IPR007421">
    <property type="entry name" value="Schlafen_AlbA_2_dom"/>
</dbReference>
<reference evidence="2 3" key="1">
    <citation type="submission" date="2014-04" db="EMBL/GenBank/DDBJ databases">
        <title>Draft Genome Sequence of Synergistes jonesii.</title>
        <authorList>
            <person name="Coil D.A."/>
            <person name="Eisen J.A."/>
            <person name="Holland-Moritz H.E."/>
        </authorList>
    </citation>
    <scope>NUCLEOTIDE SEQUENCE [LARGE SCALE GENOMIC DNA]</scope>
    <source>
        <strain evidence="2 3">78-1</strain>
    </source>
</reference>
<dbReference type="SUPFAM" id="SSF46785">
    <property type="entry name" value="Winged helix' DNA-binding domain"/>
    <property type="match status" value="1"/>
</dbReference>
<dbReference type="InterPro" id="IPR038461">
    <property type="entry name" value="Schlafen_AlbA_2_dom_sf"/>
</dbReference>
<dbReference type="OrthoDB" id="1515at2"/>
<dbReference type="STRING" id="2754.EH55_02765"/>
<dbReference type="PANTHER" id="PTHR30595:SF6">
    <property type="entry name" value="SCHLAFEN ALBA-2 DOMAIN-CONTAINING PROTEIN"/>
    <property type="match status" value="1"/>
</dbReference>
<proteinExistence type="predicted"/>
<dbReference type="EMBL" id="JMKI01000021">
    <property type="protein sequence ID" value="KEJ92699.1"/>
    <property type="molecule type" value="Genomic_DNA"/>
</dbReference>
<dbReference type="eggNOG" id="COG0640">
    <property type="taxonomic scope" value="Bacteria"/>
</dbReference>
<name>A0A073ISD6_9BACT</name>